<keyword evidence="4 12" id="KW-0813">Transport</keyword>
<keyword evidence="7 12" id="KW-1005">Bacterial flagellum biogenesis</keyword>
<dbReference type="FunFam" id="3.40.1690.10:FF:000001">
    <property type="entry name" value="Flagellar biosynthetic protein FlhB"/>
    <property type="match status" value="1"/>
</dbReference>
<evidence type="ECO:0000256" key="6">
    <source>
        <dbReference type="ARBA" id="ARBA00022692"/>
    </source>
</evidence>
<comment type="similarity">
    <text evidence="2 12">Belongs to the type III secretion exporter family.</text>
</comment>
<evidence type="ECO:0000256" key="10">
    <source>
        <dbReference type="ARBA" id="ARBA00023136"/>
    </source>
</evidence>
<evidence type="ECO:0000313" key="14">
    <source>
        <dbReference type="Proteomes" id="UP000471031"/>
    </source>
</evidence>
<keyword evidence="13" id="KW-0966">Cell projection</keyword>
<accession>A0A845L9X8</accession>
<dbReference type="SUPFAM" id="SSF160544">
    <property type="entry name" value="EscU C-terminal domain-like"/>
    <property type="match status" value="1"/>
</dbReference>
<comment type="caution">
    <text evidence="13">The sequence shown here is derived from an EMBL/GenBank/DDBJ whole genome shotgun (WGS) entry which is preliminary data.</text>
</comment>
<feature type="transmembrane region" description="Helical" evidence="12">
    <location>
        <begin position="40"/>
        <end position="57"/>
    </location>
</feature>
<dbReference type="Pfam" id="PF01312">
    <property type="entry name" value="Bac_export_2"/>
    <property type="match status" value="1"/>
</dbReference>
<evidence type="ECO:0000256" key="3">
    <source>
        <dbReference type="ARBA" id="ARBA00021622"/>
    </source>
</evidence>
<dbReference type="InterPro" id="IPR006135">
    <property type="entry name" value="T3SS_substrate_exporter"/>
</dbReference>
<feature type="transmembrane region" description="Helical" evidence="12">
    <location>
        <begin position="157"/>
        <end position="176"/>
    </location>
</feature>
<dbReference type="AlphaFoldDB" id="A0A845L9X8"/>
<reference evidence="13 14" key="1">
    <citation type="submission" date="2020-01" db="EMBL/GenBank/DDBJ databases">
        <title>Whole genome sequence of Heliobacterium gestii DSM 11169.</title>
        <authorList>
            <person name="Kyndt J.A."/>
            <person name="Meyer T.E."/>
        </authorList>
    </citation>
    <scope>NUCLEOTIDE SEQUENCE [LARGE SCALE GENOMIC DNA]</scope>
    <source>
        <strain evidence="13 14">DSM 11169</strain>
    </source>
</reference>
<feature type="transmembrane region" description="Helical" evidence="12">
    <location>
        <begin position="100"/>
        <end position="124"/>
    </location>
</feature>
<organism evidence="13 14">
    <name type="scientific">Heliomicrobium gestii</name>
    <name type="common">Heliobacterium gestii</name>
    <dbReference type="NCBI Taxonomy" id="2699"/>
    <lineage>
        <taxon>Bacteria</taxon>
        <taxon>Bacillati</taxon>
        <taxon>Bacillota</taxon>
        <taxon>Clostridia</taxon>
        <taxon>Eubacteriales</taxon>
        <taxon>Heliobacteriaceae</taxon>
        <taxon>Heliomicrobium</taxon>
    </lineage>
</organism>
<dbReference type="InterPro" id="IPR006136">
    <property type="entry name" value="FlhB"/>
</dbReference>
<evidence type="ECO:0000256" key="1">
    <source>
        <dbReference type="ARBA" id="ARBA00004651"/>
    </source>
</evidence>
<evidence type="ECO:0000256" key="9">
    <source>
        <dbReference type="ARBA" id="ARBA00022989"/>
    </source>
</evidence>
<dbReference type="RefSeq" id="WP_161262037.1">
    <property type="nucleotide sequence ID" value="NZ_JAFBDC010000007.1"/>
</dbReference>
<dbReference type="EMBL" id="WXEX01000008">
    <property type="protein sequence ID" value="MZP43462.1"/>
    <property type="molecule type" value="Genomic_DNA"/>
</dbReference>
<dbReference type="GO" id="GO:0005886">
    <property type="term" value="C:plasma membrane"/>
    <property type="evidence" value="ECO:0007669"/>
    <property type="project" value="UniProtKB-SubCell"/>
</dbReference>
<gene>
    <name evidence="12 13" type="primary">flhB</name>
    <name evidence="13" type="ORF">GTO89_10465</name>
</gene>
<sequence>MKPMLKWDLQWFAEEKTEKPTAKRRSEARRKGQVARSQEFNTALILMFGFLALRSLGVQTMDGMERMMVYLLGTVTLETVTPVSVITTGTLIALRTMLMIAPFLLAAMAAGLLASYLQVGFLFTSEGLKMNWGKLNFIAGLKNIFSTRSLVELVKSILKVTVIGYVAYSAVMKHLQLFPKLLGMDVQTAVAAISDVAYDVGFRVALLLVVVAAMDYWYQWYKHEESLKMSKQEVKDEFKQAEGDPQIKGKIKQRMREMAMRRMMQELPKADVVITNPTHFAVALKYESGNMTAPVVIAKGQDYVALKIREVAQGHGIPLVEDRPLAQALYRSVEIGQEIPAELFQAVAEVFAFVFRMKKKRA</sequence>
<evidence type="ECO:0000256" key="7">
    <source>
        <dbReference type="ARBA" id="ARBA00022795"/>
    </source>
</evidence>
<keyword evidence="13" id="KW-0282">Flagellum</keyword>
<protein>
    <recommendedName>
        <fullName evidence="3 12">Flagellar biosynthetic protein FlhB</fullName>
    </recommendedName>
</protein>
<dbReference type="Gene3D" id="6.10.250.2080">
    <property type="match status" value="1"/>
</dbReference>
<dbReference type="PANTHER" id="PTHR30531:SF12">
    <property type="entry name" value="FLAGELLAR BIOSYNTHETIC PROTEIN FLHB"/>
    <property type="match status" value="1"/>
</dbReference>
<evidence type="ECO:0000256" key="12">
    <source>
        <dbReference type="RuleBase" id="RU364091"/>
    </source>
</evidence>
<dbReference type="GO" id="GO:0009306">
    <property type="term" value="P:protein secretion"/>
    <property type="evidence" value="ECO:0007669"/>
    <property type="project" value="InterPro"/>
</dbReference>
<evidence type="ECO:0000256" key="2">
    <source>
        <dbReference type="ARBA" id="ARBA00010690"/>
    </source>
</evidence>
<feature type="transmembrane region" description="Helical" evidence="12">
    <location>
        <begin position="69"/>
        <end position="94"/>
    </location>
</feature>
<keyword evidence="5 12" id="KW-1003">Cell membrane</keyword>
<evidence type="ECO:0000256" key="5">
    <source>
        <dbReference type="ARBA" id="ARBA00022475"/>
    </source>
</evidence>
<comment type="function">
    <text evidence="12">Required for formation of the rod structure in the basal body of the flagellar apparatus. Together with FliI and FliH, may constitute the export apparatus of flagellin.</text>
</comment>
<name>A0A845L9X8_HELGE</name>
<keyword evidence="14" id="KW-1185">Reference proteome</keyword>
<evidence type="ECO:0000256" key="8">
    <source>
        <dbReference type="ARBA" id="ARBA00022927"/>
    </source>
</evidence>
<keyword evidence="13" id="KW-0969">Cilium</keyword>
<feature type="transmembrane region" description="Helical" evidence="12">
    <location>
        <begin position="196"/>
        <end position="218"/>
    </location>
</feature>
<dbReference type="Proteomes" id="UP000471031">
    <property type="component" value="Unassembled WGS sequence"/>
</dbReference>
<dbReference type="GO" id="GO:0044780">
    <property type="term" value="P:bacterial-type flagellum assembly"/>
    <property type="evidence" value="ECO:0007669"/>
    <property type="project" value="InterPro"/>
</dbReference>
<keyword evidence="10 12" id="KW-0472">Membrane</keyword>
<dbReference type="OrthoDB" id="9807950at2"/>
<dbReference type="PRINTS" id="PR00950">
    <property type="entry name" value="TYPE3IMSPROT"/>
</dbReference>
<keyword evidence="6 12" id="KW-0812">Transmembrane</keyword>
<dbReference type="Gene3D" id="3.40.1690.10">
    <property type="entry name" value="secretion proteins EscU"/>
    <property type="match status" value="1"/>
</dbReference>
<dbReference type="InterPro" id="IPR029025">
    <property type="entry name" value="T3SS_substrate_exporter_C"/>
</dbReference>
<dbReference type="NCBIfam" id="TIGR00328">
    <property type="entry name" value="flhB"/>
    <property type="match status" value="1"/>
</dbReference>
<comment type="subcellular location">
    <subcellularLocation>
        <location evidence="1">Cell membrane</location>
        <topology evidence="1">Multi-pass membrane protein</topology>
    </subcellularLocation>
</comment>
<proteinExistence type="inferred from homology"/>
<keyword evidence="9 12" id="KW-1133">Transmembrane helix</keyword>
<evidence type="ECO:0000256" key="4">
    <source>
        <dbReference type="ARBA" id="ARBA00022448"/>
    </source>
</evidence>
<evidence type="ECO:0000313" key="13">
    <source>
        <dbReference type="EMBL" id="MZP43462.1"/>
    </source>
</evidence>
<keyword evidence="11 12" id="KW-1006">Bacterial flagellum protein export</keyword>
<dbReference type="PANTHER" id="PTHR30531">
    <property type="entry name" value="FLAGELLAR BIOSYNTHETIC PROTEIN FLHB"/>
    <property type="match status" value="1"/>
</dbReference>
<keyword evidence="8 12" id="KW-0653">Protein transport</keyword>
<evidence type="ECO:0000256" key="11">
    <source>
        <dbReference type="ARBA" id="ARBA00023225"/>
    </source>
</evidence>